<name>A0A6G1BXR0_9ORYZ</name>
<dbReference type="EMBL" id="SPHZ02000011">
    <property type="protein sequence ID" value="KAF0892444.1"/>
    <property type="molecule type" value="Genomic_DNA"/>
</dbReference>
<proteinExistence type="predicted"/>
<dbReference type="AlphaFoldDB" id="A0A6G1BXR0"/>
<evidence type="ECO:0000313" key="2">
    <source>
        <dbReference type="Proteomes" id="UP000479710"/>
    </source>
</evidence>
<organism evidence="1 2">
    <name type="scientific">Oryza meyeriana var. granulata</name>
    <dbReference type="NCBI Taxonomy" id="110450"/>
    <lineage>
        <taxon>Eukaryota</taxon>
        <taxon>Viridiplantae</taxon>
        <taxon>Streptophyta</taxon>
        <taxon>Embryophyta</taxon>
        <taxon>Tracheophyta</taxon>
        <taxon>Spermatophyta</taxon>
        <taxon>Magnoliopsida</taxon>
        <taxon>Liliopsida</taxon>
        <taxon>Poales</taxon>
        <taxon>Poaceae</taxon>
        <taxon>BOP clade</taxon>
        <taxon>Oryzoideae</taxon>
        <taxon>Oryzeae</taxon>
        <taxon>Oryzinae</taxon>
        <taxon>Oryza</taxon>
        <taxon>Oryza meyeriana</taxon>
    </lineage>
</organism>
<gene>
    <name evidence="1" type="ORF">E2562_016731</name>
</gene>
<comment type="caution">
    <text evidence="1">The sequence shown here is derived from an EMBL/GenBank/DDBJ whole genome shotgun (WGS) entry which is preliminary data.</text>
</comment>
<dbReference type="Proteomes" id="UP000479710">
    <property type="component" value="Unassembled WGS sequence"/>
</dbReference>
<reference evidence="1 2" key="1">
    <citation type="submission" date="2019-11" db="EMBL/GenBank/DDBJ databases">
        <title>Whole genome sequence of Oryza granulata.</title>
        <authorList>
            <person name="Li W."/>
        </authorList>
    </citation>
    <scope>NUCLEOTIDE SEQUENCE [LARGE SCALE GENOMIC DNA]</scope>
    <source>
        <strain evidence="2">cv. Menghai</strain>
        <tissue evidence="1">Leaf</tissue>
    </source>
</reference>
<protein>
    <submittedName>
        <fullName evidence="1">Uncharacterized protein</fullName>
    </submittedName>
</protein>
<keyword evidence="2" id="KW-1185">Reference proteome</keyword>
<sequence length="118" mass="13067">MPTAASTPPTTDWTPCHSRLDAARHLDAVPPPLPVSWTPTAASMTPTTNWMPRHCRLDAAYRLDAAPPPLGRRCRVLHRLCILGAWSASLSPGRHPRALPLLSSTKRSCCCHRFFFCQ</sequence>
<evidence type="ECO:0000313" key="1">
    <source>
        <dbReference type="EMBL" id="KAF0892444.1"/>
    </source>
</evidence>
<accession>A0A6G1BXR0</accession>